<proteinExistence type="predicted"/>
<feature type="domain" description="N-acetyltransferase" evidence="1">
    <location>
        <begin position="7"/>
        <end position="146"/>
    </location>
</feature>
<dbReference type="Pfam" id="PF18014">
    <property type="entry name" value="Acetyltransf_18"/>
    <property type="match status" value="1"/>
</dbReference>
<dbReference type="GO" id="GO:0016747">
    <property type="term" value="F:acyltransferase activity, transferring groups other than amino-acyl groups"/>
    <property type="evidence" value="ECO:0007669"/>
    <property type="project" value="InterPro"/>
</dbReference>
<dbReference type="Gene3D" id="3.40.630.90">
    <property type="match status" value="1"/>
</dbReference>
<dbReference type="Pfam" id="PF00583">
    <property type="entry name" value="Acetyltransf_1"/>
    <property type="match status" value="1"/>
</dbReference>
<dbReference type="PANTHER" id="PTHR47237">
    <property type="entry name" value="SLL0310 PROTEIN"/>
    <property type="match status" value="1"/>
</dbReference>
<name>A0A6L9EI85_9FLAO</name>
<dbReference type="InterPro" id="IPR052729">
    <property type="entry name" value="Acyl/Acetyltrans_Enzymes"/>
</dbReference>
<protein>
    <submittedName>
        <fullName evidence="2">GNAT family N-acetyltransferase</fullName>
    </submittedName>
</protein>
<dbReference type="PANTHER" id="PTHR47237:SF1">
    <property type="entry name" value="SLL0310 PROTEIN"/>
    <property type="match status" value="1"/>
</dbReference>
<reference evidence="2 3" key="1">
    <citation type="submission" date="2020-01" db="EMBL/GenBank/DDBJ databases">
        <title>Bacteria diversity of Porities sp.</title>
        <authorList>
            <person name="Wang G."/>
        </authorList>
    </citation>
    <scope>NUCLEOTIDE SEQUENCE [LARGE SCALE GENOMIC DNA]</scope>
    <source>
        <strain evidence="2 3">R33</strain>
    </source>
</reference>
<gene>
    <name evidence="2" type="ORF">GTQ38_17935</name>
</gene>
<evidence type="ECO:0000313" key="3">
    <source>
        <dbReference type="Proteomes" id="UP000475249"/>
    </source>
</evidence>
<comment type="caution">
    <text evidence="2">The sequence shown here is derived from an EMBL/GenBank/DDBJ whole genome shotgun (WGS) entry which is preliminary data.</text>
</comment>
<keyword evidence="3" id="KW-1185">Reference proteome</keyword>
<dbReference type="AlphaFoldDB" id="A0A6L9EI85"/>
<evidence type="ECO:0000313" key="2">
    <source>
        <dbReference type="EMBL" id="NAS13899.1"/>
    </source>
</evidence>
<dbReference type="PROSITE" id="PS51186">
    <property type="entry name" value="GNAT"/>
    <property type="match status" value="1"/>
</dbReference>
<dbReference type="Proteomes" id="UP000475249">
    <property type="component" value="Unassembled WGS sequence"/>
</dbReference>
<accession>A0A6L9EI85</accession>
<dbReference type="InterPro" id="IPR000182">
    <property type="entry name" value="GNAT_dom"/>
</dbReference>
<dbReference type="SUPFAM" id="SSF55729">
    <property type="entry name" value="Acyl-CoA N-acyltransferases (Nat)"/>
    <property type="match status" value="1"/>
</dbReference>
<dbReference type="CDD" id="cd04301">
    <property type="entry name" value="NAT_SF"/>
    <property type="match status" value="1"/>
</dbReference>
<dbReference type="EMBL" id="WXYO01000008">
    <property type="protein sequence ID" value="NAS13899.1"/>
    <property type="molecule type" value="Genomic_DNA"/>
</dbReference>
<keyword evidence="2" id="KW-0808">Transferase</keyword>
<organism evidence="2 3">
    <name type="scientific">Poritiphilus flavus</name>
    <dbReference type="NCBI Taxonomy" id="2697053"/>
    <lineage>
        <taxon>Bacteria</taxon>
        <taxon>Pseudomonadati</taxon>
        <taxon>Bacteroidota</taxon>
        <taxon>Flavobacteriia</taxon>
        <taxon>Flavobacteriales</taxon>
        <taxon>Flavobacteriaceae</taxon>
        <taxon>Poritiphilus</taxon>
    </lineage>
</organism>
<dbReference type="Gene3D" id="3.40.630.30">
    <property type="match status" value="1"/>
</dbReference>
<sequence>MINIESLALKKLNKSGLSALVGWAKEEGWNPGANDFEVFWKTDPDGYYGFYLENELIAGGAVISYDGQFGFMGLFIVRPDFRGQGIGKKLWYLRRDLLVGRLKTGAAIGMDGVVDMQPFYEKGGFNIAFRDERYERLGQKMAVSTAISAIGTEDFETLLDYDLECFGYDRKAFLKNWLLIPYSKAFKFSVGNLVKGFAVIRKVNTGYKIGPLFADNDEIAEELYKACLSSANGQPVYLDIPVVNGGAVDLVKKYKAKYVFECARMYYGKPPEIALDKIYGITTFELG</sequence>
<dbReference type="InterPro" id="IPR016181">
    <property type="entry name" value="Acyl_CoA_acyltransferase"/>
</dbReference>
<evidence type="ECO:0000259" key="1">
    <source>
        <dbReference type="PROSITE" id="PS51186"/>
    </source>
</evidence>
<dbReference type="InterPro" id="IPR041496">
    <property type="entry name" value="YitH/HolE_GNAT"/>
</dbReference>